<dbReference type="EMBL" id="JALJOV010000107">
    <property type="protein sequence ID" value="KAK9867132.1"/>
    <property type="molecule type" value="Genomic_DNA"/>
</dbReference>
<dbReference type="AlphaFoldDB" id="A0AAW1TBE1"/>
<protein>
    <submittedName>
        <fullName evidence="1">Uncharacterized protein</fullName>
    </submittedName>
</protein>
<sequence length="115" mass="12328">MLVTPAPEQIATWTDLARAQATKSQASGAILMYGVPIVVIAENDNYLSPGEQLLQSRGVQVIVCNDARCISMMGDWIKANPAIWNEDVAGDIEGARSAVDCFSTLVHGSLDGDHR</sequence>
<dbReference type="Gene3D" id="3.40.140.10">
    <property type="entry name" value="Cytidine Deaminase, domain 2"/>
    <property type="match status" value="1"/>
</dbReference>
<proteinExistence type="predicted"/>
<keyword evidence="2" id="KW-1185">Reference proteome</keyword>
<evidence type="ECO:0000313" key="2">
    <source>
        <dbReference type="Proteomes" id="UP001485043"/>
    </source>
</evidence>
<reference evidence="1 2" key="1">
    <citation type="journal article" date="2024" name="Nat. Commun.">
        <title>Phylogenomics reveals the evolutionary origins of lichenization in chlorophyte algae.</title>
        <authorList>
            <person name="Puginier C."/>
            <person name="Libourel C."/>
            <person name="Otte J."/>
            <person name="Skaloud P."/>
            <person name="Haon M."/>
            <person name="Grisel S."/>
            <person name="Petersen M."/>
            <person name="Berrin J.G."/>
            <person name="Delaux P.M."/>
            <person name="Dal Grande F."/>
            <person name="Keller J."/>
        </authorList>
    </citation>
    <scope>NUCLEOTIDE SEQUENCE [LARGE SCALE GENOMIC DNA]</scope>
    <source>
        <strain evidence="1 2">SAG 2523</strain>
    </source>
</reference>
<dbReference type="Proteomes" id="UP001485043">
    <property type="component" value="Unassembled WGS sequence"/>
</dbReference>
<evidence type="ECO:0000313" key="1">
    <source>
        <dbReference type="EMBL" id="KAK9867132.1"/>
    </source>
</evidence>
<name>A0AAW1TBE1_9CHLO</name>
<organism evidence="1 2">
    <name type="scientific">Apatococcus fuscideae</name>
    <dbReference type="NCBI Taxonomy" id="2026836"/>
    <lineage>
        <taxon>Eukaryota</taxon>
        <taxon>Viridiplantae</taxon>
        <taxon>Chlorophyta</taxon>
        <taxon>core chlorophytes</taxon>
        <taxon>Trebouxiophyceae</taxon>
        <taxon>Chlorellales</taxon>
        <taxon>Chlorellaceae</taxon>
        <taxon>Apatococcus</taxon>
    </lineage>
</organism>
<gene>
    <name evidence="1" type="ORF">WJX84_010451</name>
</gene>
<comment type="caution">
    <text evidence="1">The sequence shown here is derived from an EMBL/GenBank/DDBJ whole genome shotgun (WGS) entry which is preliminary data.</text>
</comment>
<accession>A0AAW1TBE1</accession>